<comment type="caution">
    <text evidence="2">The sequence shown here is derived from an EMBL/GenBank/DDBJ whole genome shotgun (WGS) entry which is preliminary data.</text>
</comment>
<feature type="region of interest" description="Disordered" evidence="1">
    <location>
        <begin position="192"/>
        <end position="229"/>
    </location>
</feature>
<proteinExistence type="predicted"/>
<organism evidence="2 3">
    <name type="scientific">Comamonas terrae</name>
    <dbReference type="NCBI Taxonomy" id="673548"/>
    <lineage>
        <taxon>Bacteria</taxon>
        <taxon>Pseudomonadati</taxon>
        <taxon>Pseudomonadota</taxon>
        <taxon>Betaproteobacteria</taxon>
        <taxon>Burkholderiales</taxon>
        <taxon>Comamonadaceae</taxon>
        <taxon>Comamonas</taxon>
    </lineage>
</organism>
<name>A0ABW5UQJ8_9BURK</name>
<accession>A0ABW5UQJ8</accession>
<evidence type="ECO:0000313" key="3">
    <source>
        <dbReference type="Proteomes" id="UP001597463"/>
    </source>
</evidence>
<keyword evidence="3" id="KW-1185">Reference proteome</keyword>
<gene>
    <name evidence="2" type="ORF">ACFSW6_14060</name>
</gene>
<evidence type="ECO:0000313" key="2">
    <source>
        <dbReference type="EMBL" id="MFD2755218.1"/>
    </source>
</evidence>
<protein>
    <recommendedName>
        <fullName evidence="4">DUF697 domain-containing protein</fullName>
    </recommendedName>
</protein>
<dbReference type="EMBL" id="JBHUMV010000006">
    <property type="protein sequence ID" value="MFD2755218.1"/>
    <property type="molecule type" value="Genomic_DNA"/>
</dbReference>
<dbReference type="RefSeq" id="WP_066478294.1">
    <property type="nucleotide sequence ID" value="NZ_BCNT01000008.1"/>
</dbReference>
<feature type="region of interest" description="Disordered" evidence="1">
    <location>
        <begin position="1"/>
        <end position="21"/>
    </location>
</feature>
<evidence type="ECO:0008006" key="4">
    <source>
        <dbReference type="Google" id="ProtNLM"/>
    </source>
</evidence>
<sequence length="229" mass="25358">MWPRKSEPTSPIPSVHSGRQDVAQAAERARSLLKKRALIGAAASSLPIPGLDWAVDAALLARLLPRINKEFGLTPEQLDELSPGKREQVQKAVAMVGSVVIGKFITRDVVMRLARVAGMRMTTRQAARYVPLAGQVAAAALGYATLRYLGERHIQDCIRVVEHAELDIPARLRRAAHTVKRSSADLDDTWEHLRDRVTPSDPGARPPRNWQLPDRGPWGRRKRSDDPAL</sequence>
<evidence type="ECO:0000256" key="1">
    <source>
        <dbReference type="SAM" id="MobiDB-lite"/>
    </source>
</evidence>
<reference evidence="3" key="1">
    <citation type="journal article" date="2019" name="Int. J. Syst. Evol. Microbiol.">
        <title>The Global Catalogue of Microorganisms (GCM) 10K type strain sequencing project: providing services to taxonomists for standard genome sequencing and annotation.</title>
        <authorList>
            <consortium name="The Broad Institute Genomics Platform"/>
            <consortium name="The Broad Institute Genome Sequencing Center for Infectious Disease"/>
            <person name="Wu L."/>
            <person name="Ma J."/>
        </authorList>
    </citation>
    <scope>NUCLEOTIDE SEQUENCE [LARGE SCALE GENOMIC DNA]</scope>
    <source>
        <strain evidence="3">TISTR 1906</strain>
    </source>
</reference>
<dbReference type="Proteomes" id="UP001597463">
    <property type="component" value="Unassembled WGS sequence"/>
</dbReference>